<dbReference type="OrthoDB" id="9814200at2"/>
<evidence type="ECO:0000256" key="2">
    <source>
        <dbReference type="PROSITE-ProRule" id="PRU00335"/>
    </source>
</evidence>
<dbReference type="Proteomes" id="UP000284605">
    <property type="component" value="Unassembled WGS sequence"/>
</dbReference>
<proteinExistence type="predicted"/>
<keyword evidence="5" id="KW-1185">Reference proteome</keyword>
<dbReference type="InterPro" id="IPR036271">
    <property type="entry name" value="Tet_transcr_reg_TetR-rel_C_sf"/>
</dbReference>
<dbReference type="Gene3D" id="1.10.357.10">
    <property type="entry name" value="Tetracycline Repressor, domain 2"/>
    <property type="match status" value="1"/>
</dbReference>
<dbReference type="Pfam" id="PF17932">
    <property type="entry name" value="TetR_C_24"/>
    <property type="match status" value="1"/>
</dbReference>
<dbReference type="InterPro" id="IPR050624">
    <property type="entry name" value="HTH-type_Tx_Regulator"/>
</dbReference>
<dbReference type="AlphaFoldDB" id="A0A418WH54"/>
<sequence>MARPRSDDYDEKRQNIIDESSKLFATVGFGTASISMIASKCGISKALIYHYYKDKTQILFDMLKSHVDELNHLISEALEKELNPEEKLKFVTSLLMEIYMRTRDRHIVLMNEIHSLAPDEQEYLKKSQSEVIHGFSELIADLHGSKYLKSAGTKTAVGMMLLGSLNWTYTWFREGGAISAEQYAEVLSEIFLSGIQSKKLAQLTRNGSKASGTKTSR</sequence>
<gene>
    <name evidence="4" type="ORF">D3874_22300</name>
</gene>
<dbReference type="Pfam" id="PF00440">
    <property type="entry name" value="TetR_N"/>
    <property type="match status" value="1"/>
</dbReference>
<evidence type="ECO:0000259" key="3">
    <source>
        <dbReference type="PROSITE" id="PS50977"/>
    </source>
</evidence>
<feature type="DNA-binding region" description="H-T-H motif" evidence="2">
    <location>
        <begin position="33"/>
        <end position="52"/>
    </location>
</feature>
<dbReference type="PROSITE" id="PS50977">
    <property type="entry name" value="HTH_TETR_2"/>
    <property type="match status" value="1"/>
</dbReference>
<reference evidence="4 5" key="1">
    <citation type="submission" date="2018-09" db="EMBL/GenBank/DDBJ databases">
        <authorList>
            <person name="Zhu H."/>
        </authorList>
    </citation>
    <scope>NUCLEOTIDE SEQUENCE [LARGE SCALE GENOMIC DNA]</scope>
    <source>
        <strain evidence="4 5">K1W22B-8</strain>
    </source>
</reference>
<evidence type="ECO:0000313" key="4">
    <source>
        <dbReference type="EMBL" id="RJF89366.1"/>
    </source>
</evidence>
<dbReference type="SUPFAM" id="SSF48498">
    <property type="entry name" value="Tetracyclin repressor-like, C-terminal domain"/>
    <property type="match status" value="1"/>
</dbReference>
<feature type="domain" description="HTH tetR-type" evidence="3">
    <location>
        <begin position="10"/>
        <end position="70"/>
    </location>
</feature>
<dbReference type="InterPro" id="IPR001647">
    <property type="entry name" value="HTH_TetR"/>
</dbReference>
<dbReference type="Gene3D" id="1.10.10.60">
    <property type="entry name" value="Homeodomain-like"/>
    <property type="match status" value="1"/>
</dbReference>
<dbReference type="InterPro" id="IPR041490">
    <property type="entry name" value="KstR2_TetR_C"/>
</dbReference>
<dbReference type="PANTHER" id="PTHR43479">
    <property type="entry name" value="ACREF/ENVCD OPERON REPRESSOR-RELATED"/>
    <property type="match status" value="1"/>
</dbReference>
<evidence type="ECO:0000313" key="5">
    <source>
        <dbReference type="Proteomes" id="UP000284605"/>
    </source>
</evidence>
<comment type="caution">
    <text evidence="4">The sequence shown here is derived from an EMBL/GenBank/DDBJ whole genome shotgun (WGS) entry which is preliminary data.</text>
</comment>
<dbReference type="PANTHER" id="PTHR43479:SF11">
    <property type="entry name" value="ACREF_ENVCD OPERON REPRESSOR-RELATED"/>
    <property type="match status" value="1"/>
</dbReference>
<dbReference type="PRINTS" id="PR00455">
    <property type="entry name" value="HTHTETR"/>
</dbReference>
<accession>A0A418WH54</accession>
<dbReference type="RefSeq" id="WP_119781096.1">
    <property type="nucleotide sequence ID" value="NZ_QYUK01000011.1"/>
</dbReference>
<keyword evidence="1 2" id="KW-0238">DNA-binding</keyword>
<organism evidence="4 5">
    <name type="scientific">Oleomonas cavernae</name>
    <dbReference type="NCBI Taxonomy" id="2320859"/>
    <lineage>
        <taxon>Bacteria</taxon>
        <taxon>Pseudomonadati</taxon>
        <taxon>Pseudomonadota</taxon>
        <taxon>Alphaproteobacteria</taxon>
        <taxon>Acetobacterales</taxon>
        <taxon>Acetobacteraceae</taxon>
        <taxon>Oleomonas</taxon>
    </lineage>
</organism>
<dbReference type="SUPFAM" id="SSF46689">
    <property type="entry name" value="Homeodomain-like"/>
    <property type="match status" value="1"/>
</dbReference>
<dbReference type="InterPro" id="IPR009057">
    <property type="entry name" value="Homeodomain-like_sf"/>
</dbReference>
<dbReference type="GO" id="GO:0003677">
    <property type="term" value="F:DNA binding"/>
    <property type="evidence" value="ECO:0007669"/>
    <property type="project" value="UniProtKB-UniRule"/>
</dbReference>
<protein>
    <submittedName>
        <fullName evidence="4">TetR/AcrR family transcriptional regulator</fullName>
    </submittedName>
</protein>
<dbReference type="EMBL" id="QYUK01000011">
    <property type="protein sequence ID" value="RJF89366.1"/>
    <property type="molecule type" value="Genomic_DNA"/>
</dbReference>
<evidence type="ECO:0000256" key="1">
    <source>
        <dbReference type="ARBA" id="ARBA00023125"/>
    </source>
</evidence>
<name>A0A418WH54_9PROT</name>